<dbReference type="Proteomes" id="UP001153714">
    <property type="component" value="Chromosome 12"/>
</dbReference>
<keyword evidence="6 7" id="KW-0472">Membrane</keyword>
<organism evidence="8 9">
    <name type="scientific">Diatraea saccharalis</name>
    <name type="common">sugarcane borer</name>
    <dbReference type="NCBI Taxonomy" id="40085"/>
    <lineage>
        <taxon>Eukaryota</taxon>
        <taxon>Metazoa</taxon>
        <taxon>Ecdysozoa</taxon>
        <taxon>Arthropoda</taxon>
        <taxon>Hexapoda</taxon>
        <taxon>Insecta</taxon>
        <taxon>Pterygota</taxon>
        <taxon>Neoptera</taxon>
        <taxon>Endopterygota</taxon>
        <taxon>Lepidoptera</taxon>
        <taxon>Glossata</taxon>
        <taxon>Ditrysia</taxon>
        <taxon>Pyraloidea</taxon>
        <taxon>Crambidae</taxon>
        <taxon>Crambinae</taxon>
        <taxon>Diatraea</taxon>
    </lineage>
</organism>
<comment type="similarity">
    <text evidence="2">Belongs to the X(+)/potassium ATPases subunit beta family.</text>
</comment>
<dbReference type="OrthoDB" id="5912413at2759"/>
<reference evidence="8" key="1">
    <citation type="submission" date="2021-12" db="EMBL/GenBank/DDBJ databases">
        <authorList>
            <person name="King R."/>
        </authorList>
    </citation>
    <scope>NUCLEOTIDE SEQUENCE</scope>
</reference>
<dbReference type="Gene3D" id="2.60.40.1660">
    <property type="entry name" value="Na, k-atpase alpha subunit"/>
    <property type="match status" value="1"/>
</dbReference>
<gene>
    <name evidence="8" type="ORF">DIATSA_LOCUS2805</name>
</gene>
<keyword evidence="9" id="KW-1185">Reference proteome</keyword>
<evidence type="ECO:0000256" key="7">
    <source>
        <dbReference type="SAM" id="Phobius"/>
    </source>
</evidence>
<evidence type="ECO:0000313" key="8">
    <source>
        <dbReference type="EMBL" id="CAG9784731.1"/>
    </source>
</evidence>
<name>A0A9N9WC18_9NEOP</name>
<evidence type="ECO:0000256" key="2">
    <source>
        <dbReference type="ARBA" id="ARBA00005876"/>
    </source>
</evidence>
<reference evidence="8" key="2">
    <citation type="submission" date="2022-10" db="EMBL/GenBank/DDBJ databases">
        <authorList>
            <consortium name="ENA_rothamsted_submissions"/>
            <consortium name="culmorum"/>
            <person name="King R."/>
        </authorList>
    </citation>
    <scope>NUCLEOTIDE SEQUENCE</scope>
</reference>
<comment type="subcellular location">
    <subcellularLocation>
        <location evidence="1">Membrane</location>
        <topology evidence="1">Single-pass type II membrane protein</topology>
    </subcellularLocation>
</comment>
<protein>
    <submittedName>
        <fullName evidence="8">Uncharacterized protein</fullName>
    </submittedName>
</protein>
<dbReference type="GO" id="GO:0006814">
    <property type="term" value="P:sodium ion transport"/>
    <property type="evidence" value="ECO:0007669"/>
    <property type="project" value="InterPro"/>
</dbReference>
<evidence type="ECO:0000256" key="3">
    <source>
        <dbReference type="ARBA" id="ARBA00022692"/>
    </source>
</evidence>
<accession>A0A9N9WC18</accession>
<evidence type="ECO:0000256" key="1">
    <source>
        <dbReference type="ARBA" id="ARBA00004606"/>
    </source>
</evidence>
<dbReference type="GO" id="GO:0006813">
    <property type="term" value="P:potassium ion transport"/>
    <property type="evidence" value="ECO:0007669"/>
    <property type="project" value="InterPro"/>
</dbReference>
<sequence>MPSLPHPEERARYSAELTLGARTHSSHSLYLESRTMGAEKRTVKIIVIVVVILLIIAYETTIPDDPPRAPCSIHNRHEQQIRSNNCEMAMRVWAPCTVDEFYGYNMGTPCVFLRLNYVSIYNSSNQWSAKQRLEVFLNNAQMRVKL</sequence>
<dbReference type="EMBL" id="OU893343">
    <property type="protein sequence ID" value="CAG9784731.1"/>
    <property type="molecule type" value="Genomic_DNA"/>
</dbReference>
<dbReference type="InterPro" id="IPR000402">
    <property type="entry name" value="Na/K_ATPase_sub_beta"/>
</dbReference>
<keyword evidence="5 7" id="KW-1133">Transmembrane helix</keyword>
<proteinExistence type="inferred from homology"/>
<feature type="transmembrane region" description="Helical" evidence="7">
    <location>
        <begin position="42"/>
        <end position="58"/>
    </location>
</feature>
<dbReference type="InterPro" id="IPR038702">
    <property type="entry name" value="Na/K_ATPase_sub_beta_sf"/>
</dbReference>
<keyword evidence="3 7" id="KW-0812">Transmembrane</keyword>
<evidence type="ECO:0000256" key="4">
    <source>
        <dbReference type="ARBA" id="ARBA00022968"/>
    </source>
</evidence>
<dbReference type="GO" id="GO:0005890">
    <property type="term" value="C:sodium:potassium-exchanging ATPase complex"/>
    <property type="evidence" value="ECO:0007669"/>
    <property type="project" value="InterPro"/>
</dbReference>
<keyword evidence="4" id="KW-0735">Signal-anchor</keyword>
<evidence type="ECO:0000256" key="6">
    <source>
        <dbReference type="ARBA" id="ARBA00023136"/>
    </source>
</evidence>
<evidence type="ECO:0000313" key="9">
    <source>
        <dbReference type="Proteomes" id="UP001153714"/>
    </source>
</evidence>
<dbReference type="Pfam" id="PF00287">
    <property type="entry name" value="Na_K-ATPase"/>
    <property type="match status" value="1"/>
</dbReference>
<evidence type="ECO:0000256" key="5">
    <source>
        <dbReference type="ARBA" id="ARBA00022989"/>
    </source>
</evidence>
<dbReference type="AlphaFoldDB" id="A0A9N9WC18"/>